<evidence type="ECO:0000313" key="4">
    <source>
        <dbReference type="Proteomes" id="UP001341840"/>
    </source>
</evidence>
<sequence>MVLLKSSSSSSLVFKVRRNQPELVAPASPTPHELLLLSNLDDQMAVRCHLESVQFFPYNPSITAWEDFIHFFKEALSKTLVFYYPFAGRIREGAKGKLMVDCTGEGVLFTQAEADVTLDQFGSDLMSPFPCFDELFYNVCASDQIINAPLLTFQMTHLKCGGFISAIRMNHTMCDGSGIGQFTKAIIEIAQGAAKPSIMPVWCRELLCERDPPRVTCIHHEYDQLPLDNKSVFKPYQASFFFGPKEIHALRRHLPSHLAESSTTFDILTACLWRCRTVALQWENPNQEVRLIFSVNARHGPCRLVIKLNLSTL</sequence>
<evidence type="ECO:0000313" key="3">
    <source>
        <dbReference type="EMBL" id="MED6140910.1"/>
    </source>
</evidence>
<protein>
    <submittedName>
        <fullName evidence="3">Uncharacterized protein</fullName>
    </submittedName>
</protein>
<dbReference type="EMBL" id="JASCZI010062890">
    <property type="protein sequence ID" value="MED6140910.1"/>
    <property type="molecule type" value="Genomic_DNA"/>
</dbReference>
<organism evidence="3 4">
    <name type="scientific">Stylosanthes scabra</name>
    <dbReference type="NCBI Taxonomy" id="79078"/>
    <lineage>
        <taxon>Eukaryota</taxon>
        <taxon>Viridiplantae</taxon>
        <taxon>Streptophyta</taxon>
        <taxon>Embryophyta</taxon>
        <taxon>Tracheophyta</taxon>
        <taxon>Spermatophyta</taxon>
        <taxon>Magnoliopsida</taxon>
        <taxon>eudicotyledons</taxon>
        <taxon>Gunneridae</taxon>
        <taxon>Pentapetalae</taxon>
        <taxon>rosids</taxon>
        <taxon>fabids</taxon>
        <taxon>Fabales</taxon>
        <taxon>Fabaceae</taxon>
        <taxon>Papilionoideae</taxon>
        <taxon>50 kb inversion clade</taxon>
        <taxon>dalbergioids sensu lato</taxon>
        <taxon>Dalbergieae</taxon>
        <taxon>Pterocarpus clade</taxon>
        <taxon>Stylosanthes</taxon>
    </lineage>
</organism>
<comment type="caution">
    <text evidence="3">The sequence shown here is derived from an EMBL/GenBank/DDBJ whole genome shotgun (WGS) entry which is preliminary data.</text>
</comment>
<keyword evidence="4" id="KW-1185">Reference proteome</keyword>
<proteinExistence type="inferred from homology"/>
<gene>
    <name evidence="3" type="ORF">PIB30_098103</name>
</gene>
<reference evidence="3 4" key="1">
    <citation type="journal article" date="2023" name="Plants (Basel)">
        <title>Bridging the Gap: Combining Genomics and Transcriptomics Approaches to Understand Stylosanthes scabra, an Orphan Legume from the Brazilian Caatinga.</title>
        <authorList>
            <person name="Ferreira-Neto J.R.C."/>
            <person name="da Silva M.D."/>
            <person name="Binneck E."/>
            <person name="de Melo N.F."/>
            <person name="da Silva R.H."/>
            <person name="de Melo A.L.T.M."/>
            <person name="Pandolfi V."/>
            <person name="Bustamante F.O."/>
            <person name="Brasileiro-Vidal A.C."/>
            <person name="Benko-Iseppon A.M."/>
        </authorList>
    </citation>
    <scope>NUCLEOTIDE SEQUENCE [LARGE SCALE GENOMIC DNA]</scope>
    <source>
        <tissue evidence="3">Leaves</tissue>
    </source>
</reference>
<dbReference type="Gene3D" id="3.30.559.10">
    <property type="entry name" value="Chloramphenicol acetyltransferase-like domain"/>
    <property type="match status" value="2"/>
</dbReference>
<dbReference type="InterPro" id="IPR023213">
    <property type="entry name" value="CAT-like_dom_sf"/>
</dbReference>
<keyword evidence="2" id="KW-0808">Transferase</keyword>
<name>A0ABU6SX37_9FABA</name>
<dbReference type="InterPro" id="IPR050898">
    <property type="entry name" value="Plant_acyltransferase"/>
</dbReference>
<dbReference type="Proteomes" id="UP001341840">
    <property type="component" value="Unassembled WGS sequence"/>
</dbReference>
<accession>A0ABU6SX37</accession>
<dbReference type="PANTHER" id="PTHR31147:SF66">
    <property type="entry name" value="OS05G0315700 PROTEIN"/>
    <property type="match status" value="1"/>
</dbReference>
<comment type="similarity">
    <text evidence="1">Belongs to the plant acyltransferase family.</text>
</comment>
<evidence type="ECO:0000256" key="1">
    <source>
        <dbReference type="ARBA" id="ARBA00009861"/>
    </source>
</evidence>
<evidence type="ECO:0000256" key="2">
    <source>
        <dbReference type="ARBA" id="ARBA00022679"/>
    </source>
</evidence>
<dbReference type="PANTHER" id="PTHR31147">
    <property type="entry name" value="ACYL TRANSFERASE 4"/>
    <property type="match status" value="1"/>
</dbReference>
<dbReference type="Pfam" id="PF02458">
    <property type="entry name" value="Transferase"/>
    <property type="match status" value="1"/>
</dbReference>